<organism evidence="7 8">
    <name type="scientific">candidate division TA06 bacterium</name>
    <dbReference type="NCBI Taxonomy" id="2250710"/>
    <lineage>
        <taxon>Bacteria</taxon>
        <taxon>Bacteria division TA06</taxon>
    </lineage>
</organism>
<dbReference type="PANTHER" id="PTHR12001:SF85">
    <property type="entry name" value="SHORT CHAIN ISOPRENYL DIPHOSPHATE SYNTHASE"/>
    <property type="match status" value="1"/>
</dbReference>
<dbReference type="InterPro" id="IPR008949">
    <property type="entry name" value="Isoprenoid_synthase_dom_sf"/>
</dbReference>
<dbReference type="SFLD" id="SFLDG01017">
    <property type="entry name" value="Polyprenyl_Transferase_Like"/>
    <property type="match status" value="1"/>
</dbReference>
<dbReference type="InterPro" id="IPR033749">
    <property type="entry name" value="Polyprenyl_synt_CS"/>
</dbReference>
<dbReference type="PROSITE" id="PS00723">
    <property type="entry name" value="POLYPRENYL_SYNTHASE_1"/>
    <property type="match status" value="1"/>
</dbReference>
<keyword evidence="4" id="KW-0479">Metal-binding</keyword>
<dbReference type="Proteomes" id="UP000315525">
    <property type="component" value="Unassembled WGS sequence"/>
</dbReference>
<protein>
    <submittedName>
        <fullName evidence="7">Polyprenyl synthetase family protein</fullName>
    </submittedName>
</protein>
<evidence type="ECO:0000313" key="7">
    <source>
        <dbReference type="EMBL" id="TET44661.1"/>
    </source>
</evidence>
<dbReference type="SUPFAM" id="SSF48576">
    <property type="entry name" value="Terpenoid synthases"/>
    <property type="match status" value="1"/>
</dbReference>
<dbReference type="Pfam" id="PF00348">
    <property type="entry name" value="polyprenyl_synt"/>
    <property type="match status" value="1"/>
</dbReference>
<accession>A0A523UQR5</accession>
<dbReference type="EMBL" id="SOJN01000115">
    <property type="protein sequence ID" value="TET44661.1"/>
    <property type="molecule type" value="Genomic_DNA"/>
</dbReference>
<dbReference type="SFLD" id="SFLDS00005">
    <property type="entry name" value="Isoprenoid_Synthase_Type_I"/>
    <property type="match status" value="1"/>
</dbReference>
<evidence type="ECO:0000256" key="3">
    <source>
        <dbReference type="ARBA" id="ARBA00022679"/>
    </source>
</evidence>
<evidence type="ECO:0000256" key="4">
    <source>
        <dbReference type="ARBA" id="ARBA00022723"/>
    </source>
</evidence>
<dbReference type="AlphaFoldDB" id="A0A523UQR5"/>
<dbReference type="PROSITE" id="PS00444">
    <property type="entry name" value="POLYPRENYL_SYNTHASE_2"/>
    <property type="match status" value="1"/>
</dbReference>
<evidence type="ECO:0000313" key="8">
    <source>
        <dbReference type="Proteomes" id="UP000315525"/>
    </source>
</evidence>
<name>A0A523UQR5_UNCT6</name>
<sequence length="342" mass="39106">MDIEKLLVENKKKMDERIFSALPSSHDDPEIDNLYDMMLDYPSRKGKGIRGTLCLLSCKMLNGNPNLCLDTAVAIELFESWVLIHDDIEDGSDMRRGEQTLHLKHSIPLAINAGDALNNRMWEILLRNREALGEEVTFRIFGEFLHMINQTTEGQHIELSWNQSNRFDLDEESYYSMCKKKTAWYTCISPLRLGGIIAGADDGLLDSIQEFGIDMGLAFQIQDDLLNLIGDEKKYGKEIHGDIREGKRTLALIHAVKNCGPDLREKLKTAISRPRSEMTEEDVQLVLHMMNKCGSIDHARQKAREFARSARVKFDEVFSNVPESDEKQTIRDLIDFVVSRDK</sequence>
<dbReference type="GO" id="GO:0008299">
    <property type="term" value="P:isoprenoid biosynthetic process"/>
    <property type="evidence" value="ECO:0007669"/>
    <property type="project" value="InterPro"/>
</dbReference>
<comment type="cofactor">
    <cofactor evidence="1">
        <name>Mg(2+)</name>
        <dbReference type="ChEBI" id="CHEBI:18420"/>
    </cofactor>
</comment>
<evidence type="ECO:0000256" key="1">
    <source>
        <dbReference type="ARBA" id="ARBA00001946"/>
    </source>
</evidence>
<evidence type="ECO:0000256" key="5">
    <source>
        <dbReference type="ARBA" id="ARBA00022842"/>
    </source>
</evidence>
<comment type="caution">
    <text evidence="7">The sequence shown here is derived from an EMBL/GenBank/DDBJ whole genome shotgun (WGS) entry which is preliminary data.</text>
</comment>
<dbReference type="PANTHER" id="PTHR12001">
    <property type="entry name" value="GERANYLGERANYL PYROPHOSPHATE SYNTHASE"/>
    <property type="match status" value="1"/>
</dbReference>
<dbReference type="GO" id="GO:0046872">
    <property type="term" value="F:metal ion binding"/>
    <property type="evidence" value="ECO:0007669"/>
    <property type="project" value="UniProtKB-KW"/>
</dbReference>
<keyword evidence="3 6" id="KW-0808">Transferase</keyword>
<dbReference type="CDD" id="cd00685">
    <property type="entry name" value="Trans_IPPS_HT"/>
    <property type="match status" value="1"/>
</dbReference>
<evidence type="ECO:0000256" key="6">
    <source>
        <dbReference type="RuleBase" id="RU004466"/>
    </source>
</evidence>
<dbReference type="Gene3D" id="1.10.600.10">
    <property type="entry name" value="Farnesyl Diphosphate Synthase"/>
    <property type="match status" value="1"/>
</dbReference>
<dbReference type="InterPro" id="IPR000092">
    <property type="entry name" value="Polyprenyl_synt"/>
</dbReference>
<reference evidence="7 8" key="1">
    <citation type="submission" date="2019-03" db="EMBL/GenBank/DDBJ databases">
        <title>Metabolic potential of uncultured bacteria and archaea associated with petroleum seepage in deep-sea sediments.</title>
        <authorList>
            <person name="Dong X."/>
            <person name="Hubert C."/>
        </authorList>
    </citation>
    <scope>NUCLEOTIDE SEQUENCE [LARGE SCALE GENOMIC DNA]</scope>
    <source>
        <strain evidence="7">E44_bin18</strain>
    </source>
</reference>
<proteinExistence type="inferred from homology"/>
<dbReference type="GO" id="GO:0004659">
    <property type="term" value="F:prenyltransferase activity"/>
    <property type="evidence" value="ECO:0007669"/>
    <property type="project" value="InterPro"/>
</dbReference>
<comment type="similarity">
    <text evidence="2 6">Belongs to the FPP/GGPP synthase family.</text>
</comment>
<keyword evidence="5" id="KW-0460">Magnesium</keyword>
<gene>
    <name evidence="7" type="ORF">E3J62_09655</name>
</gene>
<evidence type="ECO:0000256" key="2">
    <source>
        <dbReference type="ARBA" id="ARBA00006706"/>
    </source>
</evidence>